<feature type="domain" description="dUTPase-like" evidence="6">
    <location>
        <begin position="20"/>
        <end position="150"/>
    </location>
</feature>
<name>A0ABX2ACI3_9PROT</name>
<dbReference type="RefSeq" id="WP_172156173.1">
    <property type="nucleotide sequence ID" value="NZ_JABJWC010000011.1"/>
</dbReference>
<dbReference type="SUPFAM" id="SSF51283">
    <property type="entry name" value="dUTPase-like"/>
    <property type="match status" value="1"/>
</dbReference>
<comment type="caution">
    <text evidence="5">Lacks conserved residue(s) required for the propagation of feature annotation.</text>
</comment>
<dbReference type="PANTHER" id="PTHR11241:SF0">
    <property type="entry name" value="DEOXYURIDINE 5'-TRIPHOSPHATE NUCLEOTIDOHYDROLASE"/>
    <property type="match status" value="1"/>
</dbReference>
<dbReference type="InterPro" id="IPR036157">
    <property type="entry name" value="dUTPase-like_sf"/>
</dbReference>
<protein>
    <recommendedName>
        <fullName evidence="5">Deoxyuridine 5'-triphosphate nucleotidohydrolase</fullName>
        <shortName evidence="5">dUTPase</shortName>
        <ecNumber evidence="5">3.6.1.23</ecNumber>
    </recommendedName>
    <alternativeName>
        <fullName evidence="5">dUTP pyrophosphatase</fullName>
    </alternativeName>
</protein>
<evidence type="ECO:0000256" key="4">
    <source>
        <dbReference type="ARBA" id="ARBA00047686"/>
    </source>
</evidence>
<dbReference type="EMBL" id="JABJWC010000011">
    <property type="protein sequence ID" value="NPC66018.1"/>
    <property type="molecule type" value="Genomic_DNA"/>
</dbReference>
<proteinExistence type="inferred from homology"/>
<evidence type="ECO:0000256" key="1">
    <source>
        <dbReference type="ARBA" id="ARBA00006581"/>
    </source>
</evidence>
<sequence>MSLSPLPIQVRRLAHAHDLPLPAYATEGAAGMDLLAAVTEPMTIAPGGRALVPTGLCVALPRGYELQIRPRSGLALRHGVMLPNAPGTIDEDYRGEIGIIVMNAGDAPFVVERGMRIAQGVLAPVVRGEWVEYAELDETTRGAGGFGSTGTAG</sequence>
<keyword evidence="5" id="KW-0479">Metal-binding</keyword>
<evidence type="ECO:0000256" key="3">
    <source>
        <dbReference type="ARBA" id="ARBA00023080"/>
    </source>
</evidence>
<feature type="binding site" evidence="5">
    <location>
        <position position="84"/>
    </location>
    <ligand>
        <name>substrate</name>
    </ligand>
</feature>
<keyword evidence="3 5" id="KW-0546">Nucleotide metabolism</keyword>
<dbReference type="EC" id="3.6.1.23" evidence="5"/>
<dbReference type="GO" id="GO:0004170">
    <property type="term" value="F:dUTP diphosphatase activity"/>
    <property type="evidence" value="ECO:0007669"/>
    <property type="project" value="UniProtKB-EC"/>
</dbReference>
<dbReference type="NCBIfam" id="NF001862">
    <property type="entry name" value="PRK00601.1"/>
    <property type="match status" value="1"/>
</dbReference>
<comment type="caution">
    <text evidence="7">The sequence shown here is derived from an EMBL/GenBank/DDBJ whole genome shotgun (WGS) entry which is preliminary data.</text>
</comment>
<dbReference type="Proteomes" id="UP000623090">
    <property type="component" value="Unassembled WGS sequence"/>
</dbReference>
<comment type="similarity">
    <text evidence="1 5">Belongs to the dUTPase family.</text>
</comment>
<dbReference type="NCBIfam" id="TIGR00576">
    <property type="entry name" value="dut"/>
    <property type="match status" value="1"/>
</dbReference>
<organism evidence="7 8">
    <name type="scientific">Komagataeibacter melomenusus</name>
    <dbReference type="NCBI Taxonomy" id="2766578"/>
    <lineage>
        <taxon>Bacteria</taxon>
        <taxon>Pseudomonadati</taxon>
        <taxon>Pseudomonadota</taxon>
        <taxon>Alphaproteobacteria</taxon>
        <taxon>Acetobacterales</taxon>
        <taxon>Acetobacteraceae</taxon>
        <taxon>Komagataeibacter</taxon>
    </lineage>
</organism>
<reference evidence="7 8" key="1">
    <citation type="journal article" date="2020" name="Microorganisms">
        <title>Description of Komagataeibacter melaceti sp. nov. and Komagataeibacter melomenusus sp. nov. Isolated from Apple Cider Vinegar.</title>
        <authorList>
            <person name="Maric L."/>
            <person name="Cleenwerck I."/>
            <person name="Accetto T."/>
            <person name="Vandamme P."/>
            <person name="Trcek J."/>
        </authorList>
    </citation>
    <scope>NUCLEOTIDE SEQUENCE [LARGE SCALE GENOMIC DNA]</scope>
    <source>
        <strain evidence="7 8">AV436</strain>
    </source>
</reference>
<keyword evidence="2 5" id="KW-0378">Hydrolase</keyword>
<dbReference type="InterPro" id="IPR033704">
    <property type="entry name" value="dUTPase_trimeric"/>
</dbReference>
<keyword evidence="5" id="KW-0460">Magnesium</keyword>
<dbReference type="Gene3D" id="2.70.40.10">
    <property type="match status" value="1"/>
</dbReference>
<keyword evidence="8" id="KW-1185">Reference proteome</keyword>
<dbReference type="PANTHER" id="PTHR11241">
    <property type="entry name" value="DEOXYURIDINE 5'-TRIPHOSPHATE NUCLEOTIDOHYDROLASE"/>
    <property type="match status" value="1"/>
</dbReference>
<dbReference type="Pfam" id="PF00692">
    <property type="entry name" value="dUTPase"/>
    <property type="match status" value="1"/>
</dbReference>
<comment type="cofactor">
    <cofactor evidence="5">
        <name>Mg(2+)</name>
        <dbReference type="ChEBI" id="CHEBI:18420"/>
    </cofactor>
</comment>
<evidence type="ECO:0000313" key="7">
    <source>
        <dbReference type="EMBL" id="NPC66018.1"/>
    </source>
</evidence>
<evidence type="ECO:0000313" key="8">
    <source>
        <dbReference type="Proteomes" id="UP000623090"/>
    </source>
</evidence>
<dbReference type="HAMAP" id="MF_00116">
    <property type="entry name" value="dUTPase_bact"/>
    <property type="match status" value="1"/>
</dbReference>
<evidence type="ECO:0000256" key="2">
    <source>
        <dbReference type="ARBA" id="ARBA00022801"/>
    </source>
</evidence>
<comment type="function">
    <text evidence="5">This enzyme is involved in nucleotide metabolism: it produces dUMP, the immediate precursor of thymidine nucleotides and it decreases the intracellular concentration of dUTP so that uracil cannot be incorporated into DNA.</text>
</comment>
<feature type="binding site" evidence="5">
    <location>
        <begin position="88"/>
        <end position="90"/>
    </location>
    <ligand>
        <name>substrate</name>
    </ligand>
</feature>
<evidence type="ECO:0000259" key="6">
    <source>
        <dbReference type="Pfam" id="PF00692"/>
    </source>
</evidence>
<gene>
    <name evidence="5 7" type="primary">dut</name>
    <name evidence="7" type="ORF">HNW77_06370</name>
</gene>
<dbReference type="CDD" id="cd07557">
    <property type="entry name" value="trimeric_dUTPase"/>
    <property type="match status" value="1"/>
</dbReference>
<evidence type="ECO:0000256" key="5">
    <source>
        <dbReference type="HAMAP-Rule" id="MF_00116"/>
    </source>
</evidence>
<feature type="binding site" evidence="5">
    <location>
        <begin position="71"/>
        <end position="73"/>
    </location>
    <ligand>
        <name>substrate</name>
    </ligand>
</feature>
<dbReference type="InterPro" id="IPR029054">
    <property type="entry name" value="dUTPase-like"/>
</dbReference>
<comment type="pathway">
    <text evidence="5">Pyrimidine metabolism; dUMP biosynthesis; dUMP from dCTP (dUTP route): step 2/2.</text>
</comment>
<dbReference type="InterPro" id="IPR008181">
    <property type="entry name" value="dUTPase"/>
</dbReference>
<comment type="catalytic activity">
    <reaction evidence="4 5">
        <text>dUTP + H2O = dUMP + diphosphate + H(+)</text>
        <dbReference type="Rhea" id="RHEA:10248"/>
        <dbReference type="ChEBI" id="CHEBI:15377"/>
        <dbReference type="ChEBI" id="CHEBI:15378"/>
        <dbReference type="ChEBI" id="CHEBI:33019"/>
        <dbReference type="ChEBI" id="CHEBI:61555"/>
        <dbReference type="ChEBI" id="CHEBI:246422"/>
        <dbReference type="EC" id="3.6.1.23"/>
    </reaction>
</comment>
<accession>A0ABX2ACI3</accession>